<dbReference type="Proteomes" id="UP000823388">
    <property type="component" value="Chromosome 5N"/>
</dbReference>
<dbReference type="EMBL" id="CM029046">
    <property type="protein sequence ID" value="KAG2587838.1"/>
    <property type="molecule type" value="Genomic_DNA"/>
</dbReference>
<proteinExistence type="predicted"/>
<comment type="caution">
    <text evidence="2">The sequence shown here is derived from an EMBL/GenBank/DDBJ whole genome shotgun (WGS) entry which is preliminary data.</text>
</comment>
<keyword evidence="3" id="KW-1185">Reference proteome</keyword>
<accession>A0A8T0RSK4</accession>
<dbReference type="AlphaFoldDB" id="A0A8T0RSK4"/>
<evidence type="ECO:0000313" key="3">
    <source>
        <dbReference type="Proteomes" id="UP000823388"/>
    </source>
</evidence>
<keyword evidence="1" id="KW-0472">Membrane</keyword>
<keyword evidence="1" id="KW-0812">Transmembrane</keyword>
<keyword evidence="1" id="KW-1133">Transmembrane helix</keyword>
<name>A0A8T0RSK4_PANVG</name>
<sequence>MGSWTAAPGLRRRSGSFQMGWTVTQPVYLPFAYQAMRSMVHKFIMLPVIKIGFAITCSPGALTRSRAKKIAMEEAEVHGRMALEHLMQF</sequence>
<evidence type="ECO:0000256" key="1">
    <source>
        <dbReference type="SAM" id="Phobius"/>
    </source>
</evidence>
<evidence type="ECO:0000313" key="2">
    <source>
        <dbReference type="EMBL" id="KAG2587838.1"/>
    </source>
</evidence>
<organism evidence="2 3">
    <name type="scientific">Panicum virgatum</name>
    <name type="common">Blackwell switchgrass</name>
    <dbReference type="NCBI Taxonomy" id="38727"/>
    <lineage>
        <taxon>Eukaryota</taxon>
        <taxon>Viridiplantae</taxon>
        <taxon>Streptophyta</taxon>
        <taxon>Embryophyta</taxon>
        <taxon>Tracheophyta</taxon>
        <taxon>Spermatophyta</taxon>
        <taxon>Magnoliopsida</taxon>
        <taxon>Liliopsida</taxon>
        <taxon>Poales</taxon>
        <taxon>Poaceae</taxon>
        <taxon>PACMAD clade</taxon>
        <taxon>Panicoideae</taxon>
        <taxon>Panicodae</taxon>
        <taxon>Paniceae</taxon>
        <taxon>Panicinae</taxon>
        <taxon>Panicum</taxon>
        <taxon>Panicum sect. Hiantes</taxon>
    </lineage>
</organism>
<reference evidence="2" key="1">
    <citation type="submission" date="2020-05" db="EMBL/GenBank/DDBJ databases">
        <title>WGS assembly of Panicum virgatum.</title>
        <authorList>
            <person name="Lovell J.T."/>
            <person name="Jenkins J."/>
            <person name="Shu S."/>
            <person name="Juenger T.E."/>
            <person name="Schmutz J."/>
        </authorList>
    </citation>
    <scope>NUCLEOTIDE SEQUENCE</scope>
    <source>
        <strain evidence="2">AP13</strain>
    </source>
</reference>
<protein>
    <submittedName>
        <fullName evidence="2">Uncharacterized protein</fullName>
    </submittedName>
</protein>
<gene>
    <name evidence="2" type="ORF">PVAP13_5NG174100</name>
</gene>
<feature type="transmembrane region" description="Helical" evidence="1">
    <location>
        <begin position="43"/>
        <end position="62"/>
    </location>
</feature>